<evidence type="ECO:0000259" key="2">
    <source>
        <dbReference type="PROSITE" id="PS50994"/>
    </source>
</evidence>
<reference evidence="3 4" key="1">
    <citation type="submission" date="2020-02" db="EMBL/GenBank/DDBJ databases">
        <authorList>
            <person name="Zheng R.K."/>
            <person name="Sun C.M."/>
        </authorList>
    </citation>
    <scope>NUCLEOTIDE SEQUENCE [LARGE SCALE GENOMIC DNA]</scope>
    <source>
        <strain evidence="4">rifampicinis</strain>
    </source>
</reference>
<dbReference type="InterPro" id="IPR001584">
    <property type="entry name" value="Integrase_cat-core"/>
</dbReference>
<dbReference type="KEGG" id="pmet:G4Y79_18540"/>
<dbReference type="Pfam" id="PF13333">
    <property type="entry name" value="rve_2"/>
    <property type="match status" value="1"/>
</dbReference>
<organism evidence="3 4">
    <name type="scientific">Phototrophicus methaneseepsis</name>
    <dbReference type="NCBI Taxonomy" id="2710758"/>
    <lineage>
        <taxon>Bacteria</taxon>
        <taxon>Bacillati</taxon>
        <taxon>Chloroflexota</taxon>
        <taxon>Candidatus Thermofontia</taxon>
        <taxon>Phototrophicales</taxon>
        <taxon>Phototrophicaceae</taxon>
        <taxon>Phototrophicus</taxon>
    </lineage>
</organism>
<evidence type="ECO:0000313" key="4">
    <source>
        <dbReference type="Proteomes" id="UP000594468"/>
    </source>
</evidence>
<dbReference type="GO" id="GO:0015074">
    <property type="term" value="P:DNA integration"/>
    <property type="evidence" value="ECO:0007669"/>
    <property type="project" value="InterPro"/>
</dbReference>
<keyword evidence="4" id="KW-1185">Reference proteome</keyword>
<dbReference type="InterPro" id="IPR012337">
    <property type="entry name" value="RNaseH-like_sf"/>
</dbReference>
<dbReference type="PANTHER" id="PTHR46889:SF4">
    <property type="entry name" value="TRANSPOSASE INSO FOR INSERTION SEQUENCE ELEMENT IS911B-RELATED"/>
    <property type="match status" value="1"/>
</dbReference>
<dbReference type="Pfam" id="PF13276">
    <property type="entry name" value="HTH_21"/>
    <property type="match status" value="1"/>
</dbReference>
<comment type="function">
    <text evidence="1">Involved in the transposition of the insertion sequence.</text>
</comment>
<sequence length="285" mass="33096">MDAEHAPAKKVEIVRRSKLKSVCAEALGINRKNIYRQLKQPVKDLVLKEQIEAVHREHPAYGHRRVAIHLEINHKRTQRVMAKFGLRPPRRRVKHYSTVSTPHHTYKNLLKNLTITSLHQVWCSDLSQIAYRGTLWYIASIEDLMTRQIIAQRIGKRHNSHLVIATLRQAFATGFQPQIFHADQGNEFMAQRCTDYLEQRSIQVSVSDVASPWQNGYVESFFGRFKHELGDINRFESPGEMIEAIYQHTHYYNHLRIHTALKMPPAVFAAQTFSDSGLHFWVLVS</sequence>
<evidence type="ECO:0000313" key="3">
    <source>
        <dbReference type="EMBL" id="QPC85250.1"/>
    </source>
</evidence>
<dbReference type="Proteomes" id="UP000594468">
    <property type="component" value="Chromosome"/>
</dbReference>
<feature type="domain" description="Integrase catalytic" evidence="2">
    <location>
        <begin position="98"/>
        <end position="273"/>
    </location>
</feature>
<dbReference type="InterPro" id="IPR050900">
    <property type="entry name" value="Transposase_IS3/IS150/IS904"/>
</dbReference>
<dbReference type="Gene3D" id="3.30.420.10">
    <property type="entry name" value="Ribonuclease H-like superfamily/Ribonuclease H"/>
    <property type="match status" value="1"/>
</dbReference>
<dbReference type="InterPro" id="IPR025948">
    <property type="entry name" value="HTH-like_dom"/>
</dbReference>
<dbReference type="AlphaFoldDB" id="A0A7S8EE11"/>
<protein>
    <submittedName>
        <fullName evidence="3">IS3 family transposase</fullName>
    </submittedName>
</protein>
<dbReference type="Pfam" id="PF00665">
    <property type="entry name" value="rve"/>
    <property type="match status" value="1"/>
</dbReference>
<proteinExistence type="predicted"/>
<accession>A0A7S8EE11</accession>
<dbReference type="GO" id="GO:0003676">
    <property type="term" value="F:nucleic acid binding"/>
    <property type="evidence" value="ECO:0007669"/>
    <property type="project" value="InterPro"/>
</dbReference>
<dbReference type="EMBL" id="CP062983">
    <property type="protein sequence ID" value="QPC85250.1"/>
    <property type="molecule type" value="Genomic_DNA"/>
</dbReference>
<gene>
    <name evidence="3" type="ORF">G4Y79_18540</name>
</gene>
<name>A0A7S8EE11_9CHLR</name>
<dbReference type="InterPro" id="IPR036397">
    <property type="entry name" value="RNaseH_sf"/>
</dbReference>
<dbReference type="PROSITE" id="PS50994">
    <property type="entry name" value="INTEGRASE"/>
    <property type="match status" value="1"/>
</dbReference>
<evidence type="ECO:0000256" key="1">
    <source>
        <dbReference type="ARBA" id="ARBA00002286"/>
    </source>
</evidence>
<dbReference type="NCBIfam" id="NF033516">
    <property type="entry name" value="transpos_IS3"/>
    <property type="match status" value="1"/>
</dbReference>
<dbReference type="SUPFAM" id="SSF53098">
    <property type="entry name" value="Ribonuclease H-like"/>
    <property type="match status" value="1"/>
</dbReference>
<dbReference type="PANTHER" id="PTHR46889">
    <property type="entry name" value="TRANSPOSASE INSF FOR INSERTION SEQUENCE IS3B-RELATED"/>
    <property type="match status" value="1"/>
</dbReference>
<dbReference type="InterPro" id="IPR048020">
    <property type="entry name" value="Transpos_IS3"/>
</dbReference>